<dbReference type="Proteomes" id="UP000789366">
    <property type="component" value="Unassembled WGS sequence"/>
</dbReference>
<accession>A0ACA9KI30</accession>
<comment type="caution">
    <text evidence="1">The sequence shown here is derived from an EMBL/GenBank/DDBJ whole genome shotgun (WGS) entry which is preliminary data.</text>
</comment>
<reference evidence="1" key="1">
    <citation type="submission" date="2021-06" db="EMBL/GenBank/DDBJ databases">
        <authorList>
            <person name="Kallberg Y."/>
            <person name="Tangrot J."/>
            <person name="Rosling A."/>
        </authorList>
    </citation>
    <scope>NUCLEOTIDE SEQUENCE</scope>
    <source>
        <strain evidence="1">28 12/20/2015</strain>
    </source>
</reference>
<gene>
    <name evidence="1" type="ORF">SPELUC_LOCUS1729</name>
</gene>
<proteinExistence type="predicted"/>
<protein>
    <submittedName>
        <fullName evidence="1">16971_t:CDS:1</fullName>
    </submittedName>
</protein>
<evidence type="ECO:0000313" key="2">
    <source>
        <dbReference type="Proteomes" id="UP000789366"/>
    </source>
</evidence>
<organism evidence="1 2">
    <name type="scientific">Cetraspora pellucida</name>
    <dbReference type="NCBI Taxonomy" id="1433469"/>
    <lineage>
        <taxon>Eukaryota</taxon>
        <taxon>Fungi</taxon>
        <taxon>Fungi incertae sedis</taxon>
        <taxon>Mucoromycota</taxon>
        <taxon>Glomeromycotina</taxon>
        <taxon>Glomeromycetes</taxon>
        <taxon>Diversisporales</taxon>
        <taxon>Gigasporaceae</taxon>
        <taxon>Cetraspora</taxon>
    </lineage>
</organism>
<name>A0ACA9KI30_9GLOM</name>
<sequence length="519" mass="60462">MASKIFMGDMPELMENILNNLNDDTYELYQCALVSRHWCRISIPMIWQDPFKYFNQDAPFIPEYFSSLGEDEKFILKEHGINIESSKTLFDYARFLNNLDLHNLENNTKTWIESYMAYLKPYNGPLINHISNLLLKLFIESGATLHQLNIYSEFIKIKSEIFHSLEQNVQFFSRLQVLSFGTISGEISITLLKILTNHSTKISDLKLDGFYYEPQVTRGRIELYPNSQVFHELVRFIKSQEQLKKFTMSSTEFAEEFHGIVLALECQKQSLQEVIIEGCNYSTEFEILRKCENLKTLRLRYCNDESLLEVLDIKINTLEVMKTTIEASMLVLVFEKVSTSLQRLKLESRDTIIVEQSLLTDALMSFCPNITYLDIADIEFSTQFLDLISNLQKLQFLTLGYIEFIDVSDEDVSDEELVIQFAEILPSTLQYLDLRNSCLDSYIDIILNNCYAPLKKLIIHKLDDKKNAKAVIKFCKRKGTLNYVGVDNYWESSFNSLKMEGYVDRYVTMGPYEDIYVEC</sequence>
<dbReference type="EMBL" id="CAJVPW010000987">
    <property type="protein sequence ID" value="CAG8471797.1"/>
    <property type="molecule type" value="Genomic_DNA"/>
</dbReference>
<evidence type="ECO:0000313" key="1">
    <source>
        <dbReference type="EMBL" id="CAG8471797.1"/>
    </source>
</evidence>
<keyword evidence="2" id="KW-1185">Reference proteome</keyword>